<sequence length="344" mass="38509">MAPKKKVERTAASSRPKRTPKPTTFATSSSAAAPKPKKKSTATKKAATKTAAPKKTAATKVTKKTAPKKTVTKKAATKAAAMKAGAKGAQKDAPKYEKWVVPLWVNPLGAEGEKRIAQKKELEKSNHQMWKASVLSCWKHSAQFKKGLKQDYEEGVAKGEYEPKGYERFRTWSMKIYSEAWDKAYARKIGSLEGDYNYDEAKAMKREMCGQMDNHEIPHIHDFEGFLYWKEIEKQRAKLVTKYKAEYKAEQKKKQQQQKGNVSAISSPVKKAQNTIVNASPVKNVQEAFARSRSKSPEKKSPAKKMLSNDSGYQADNEQQSVMSRTWELAANAVEAMRSAVNPE</sequence>
<protein>
    <submittedName>
        <fullName evidence="2">Uncharacterized protein</fullName>
    </submittedName>
</protein>
<keyword evidence="3" id="KW-1185">Reference proteome</keyword>
<evidence type="ECO:0000313" key="2">
    <source>
        <dbReference type="EMBL" id="CAD0107825.1"/>
    </source>
</evidence>
<accession>A0A9N8KG56</accession>
<evidence type="ECO:0000256" key="1">
    <source>
        <dbReference type="SAM" id="MobiDB-lite"/>
    </source>
</evidence>
<feature type="compositionally biased region" description="Polar residues" evidence="1">
    <location>
        <begin position="308"/>
        <end position="320"/>
    </location>
</feature>
<dbReference type="OrthoDB" id="3931027at2759"/>
<comment type="caution">
    <text evidence="2">The sequence shown here is derived from an EMBL/GenBank/DDBJ whole genome shotgun (WGS) entry which is preliminary data.</text>
</comment>
<feature type="compositionally biased region" description="Low complexity" evidence="1">
    <location>
        <begin position="43"/>
        <end position="60"/>
    </location>
</feature>
<name>A0A9N8KG56_9PEZI</name>
<dbReference type="AlphaFoldDB" id="A0A9N8KG56"/>
<feature type="compositionally biased region" description="Basic residues" evidence="1">
    <location>
        <begin position="61"/>
        <end position="76"/>
    </location>
</feature>
<evidence type="ECO:0000313" key="3">
    <source>
        <dbReference type="Proteomes" id="UP000745764"/>
    </source>
</evidence>
<feature type="region of interest" description="Disordered" evidence="1">
    <location>
        <begin position="1"/>
        <end position="79"/>
    </location>
</feature>
<dbReference type="EMBL" id="CAINUL010000002">
    <property type="protein sequence ID" value="CAD0107825.1"/>
    <property type="molecule type" value="Genomic_DNA"/>
</dbReference>
<feature type="compositionally biased region" description="Polar residues" evidence="1">
    <location>
        <begin position="260"/>
        <end position="283"/>
    </location>
</feature>
<reference evidence="2" key="1">
    <citation type="submission" date="2020-06" db="EMBL/GenBank/DDBJ databases">
        <authorList>
            <person name="Onetto C."/>
        </authorList>
    </citation>
    <scope>NUCLEOTIDE SEQUENCE</scope>
</reference>
<feature type="compositionally biased region" description="Low complexity" evidence="1">
    <location>
        <begin position="21"/>
        <end position="34"/>
    </location>
</feature>
<feature type="region of interest" description="Disordered" evidence="1">
    <location>
        <begin position="250"/>
        <end position="320"/>
    </location>
</feature>
<dbReference type="Proteomes" id="UP000745764">
    <property type="component" value="Unassembled WGS sequence"/>
</dbReference>
<organism evidence="2 3">
    <name type="scientific">Aureobasidium uvarum</name>
    <dbReference type="NCBI Taxonomy" id="2773716"/>
    <lineage>
        <taxon>Eukaryota</taxon>
        <taxon>Fungi</taxon>
        <taxon>Dikarya</taxon>
        <taxon>Ascomycota</taxon>
        <taxon>Pezizomycotina</taxon>
        <taxon>Dothideomycetes</taxon>
        <taxon>Dothideomycetidae</taxon>
        <taxon>Dothideales</taxon>
        <taxon>Saccotheciaceae</taxon>
        <taxon>Aureobasidium</taxon>
    </lineage>
</organism>
<proteinExistence type="predicted"/>
<gene>
    <name evidence="2" type="ORF">AWRI4620_LOCUS2080</name>
</gene>